<gene>
    <name evidence="14" type="ORF">KUDE01_009393</name>
</gene>
<evidence type="ECO:0000256" key="12">
    <source>
        <dbReference type="ARBA" id="ARBA00066224"/>
    </source>
</evidence>
<dbReference type="AlphaFoldDB" id="A0AAD9FLA0"/>
<comment type="function">
    <text evidence="11">GDP-dissociation inhibitor preventing the GDP to GTP exchange of most Rab proteins. By keeping these small GTPases in their inactive GDP-bound form regulates intracellular membrane trafficking. Negatively regulates protein transport to the cilium and ciliogenesis through the inhibition of RAB8A.</text>
</comment>
<dbReference type="Gene3D" id="3.50.50.60">
    <property type="entry name" value="FAD/NAD(P)-binding domain"/>
    <property type="match status" value="1"/>
</dbReference>
<evidence type="ECO:0000256" key="6">
    <source>
        <dbReference type="ARBA" id="ARBA00022490"/>
    </source>
</evidence>
<evidence type="ECO:0000256" key="11">
    <source>
        <dbReference type="ARBA" id="ARBA00045960"/>
    </source>
</evidence>
<dbReference type="GO" id="GO:0005096">
    <property type="term" value="F:GTPase activator activity"/>
    <property type="evidence" value="ECO:0007669"/>
    <property type="project" value="UniProtKB-KW"/>
</dbReference>
<evidence type="ECO:0000313" key="15">
    <source>
        <dbReference type="Proteomes" id="UP001228049"/>
    </source>
</evidence>
<dbReference type="InterPro" id="IPR018203">
    <property type="entry name" value="GDP_dissociation_inhibitor"/>
</dbReference>
<evidence type="ECO:0000313" key="14">
    <source>
        <dbReference type="EMBL" id="KAK1906997.1"/>
    </source>
</evidence>
<dbReference type="GO" id="GO:0005794">
    <property type="term" value="C:Golgi apparatus"/>
    <property type="evidence" value="ECO:0007669"/>
    <property type="project" value="UniProtKB-SubCell"/>
</dbReference>
<dbReference type="PRINTS" id="PR00891">
    <property type="entry name" value="RABGDIREP"/>
</dbReference>
<protein>
    <recommendedName>
        <fullName evidence="13">Rab GDP dissociation inhibitor</fullName>
    </recommendedName>
</protein>
<dbReference type="SUPFAM" id="SSF51905">
    <property type="entry name" value="FAD/NAD(P)-binding domain"/>
    <property type="match status" value="1"/>
</dbReference>
<reference evidence="14" key="1">
    <citation type="submission" date="2023-04" db="EMBL/GenBank/DDBJ databases">
        <title>Chromosome-level genome of Chaenocephalus aceratus.</title>
        <authorList>
            <person name="Park H."/>
        </authorList>
    </citation>
    <scope>NUCLEOTIDE SEQUENCE</scope>
    <source>
        <strain evidence="14">DE</strain>
        <tissue evidence="14">Muscle</tissue>
    </source>
</reference>
<dbReference type="EMBL" id="JASDAP010000001">
    <property type="protein sequence ID" value="KAK1906997.1"/>
    <property type="molecule type" value="Genomic_DNA"/>
</dbReference>
<comment type="subunit">
    <text evidence="12">Interacts with RHOH. Interacts with the GDP-bound inactive forms of RAB3A, RAB3B, RAB3C, RAB5A, RAB5B, RAB5C, RAB8A, RAB8B, RAB10, RAB12, RAB35, and RAB43; binds RAB3D to a lesser extent. Interacts with DZIP1; this interaction negatively regulates the interaction of GDI2 with GDP-bound RAB8A.</text>
</comment>
<evidence type="ECO:0000256" key="13">
    <source>
        <dbReference type="RuleBase" id="RU363124"/>
    </source>
</evidence>
<keyword evidence="9" id="KW-0333">Golgi apparatus</keyword>
<dbReference type="GO" id="GO:0015031">
    <property type="term" value="P:protein transport"/>
    <property type="evidence" value="ECO:0007669"/>
    <property type="project" value="InterPro"/>
</dbReference>
<evidence type="ECO:0000256" key="8">
    <source>
        <dbReference type="ARBA" id="ARBA00022990"/>
    </source>
</evidence>
<evidence type="ECO:0000256" key="4">
    <source>
        <dbReference type="ARBA" id="ARBA00005593"/>
    </source>
</evidence>
<sequence>MNEEYDVIVLGTGLTECILSGIMSVKGKKVLHMDRNSYYGAESASSRLWKMYLYKRFSLPGKPSESMGKGRDWNVDLIPKFLMANGQLVRMLLITKVTKYLDFKVIEGSYVYKKGKIYKVPSTEAEALSSSLMGLFEKRRFKNFLQFVAKYDPEDPKTMEASTPQRLQ</sequence>
<evidence type="ECO:0000256" key="9">
    <source>
        <dbReference type="ARBA" id="ARBA00023034"/>
    </source>
</evidence>
<keyword evidence="6 13" id="KW-0963">Cytoplasm</keyword>
<dbReference type="GO" id="GO:0016020">
    <property type="term" value="C:membrane"/>
    <property type="evidence" value="ECO:0007669"/>
    <property type="project" value="UniProtKB-SubCell"/>
</dbReference>
<organism evidence="14 15">
    <name type="scientific">Dissostichus eleginoides</name>
    <name type="common">Patagonian toothfish</name>
    <name type="synonym">Dissostichus amissus</name>
    <dbReference type="NCBI Taxonomy" id="100907"/>
    <lineage>
        <taxon>Eukaryota</taxon>
        <taxon>Metazoa</taxon>
        <taxon>Chordata</taxon>
        <taxon>Craniata</taxon>
        <taxon>Vertebrata</taxon>
        <taxon>Euteleostomi</taxon>
        <taxon>Actinopterygii</taxon>
        <taxon>Neopterygii</taxon>
        <taxon>Teleostei</taxon>
        <taxon>Neoteleostei</taxon>
        <taxon>Acanthomorphata</taxon>
        <taxon>Eupercaria</taxon>
        <taxon>Perciformes</taxon>
        <taxon>Notothenioidei</taxon>
        <taxon>Nototheniidae</taxon>
        <taxon>Dissostichus</taxon>
    </lineage>
</organism>
<evidence type="ECO:0000256" key="1">
    <source>
        <dbReference type="ARBA" id="ARBA00004170"/>
    </source>
</evidence>
<keyword evidence="10" id="KW-0472">Membrane</keyword>
<keyword evidence="8" id="KW-0007">Acetylation</keyword>
<comment type="function">
    <text evidence="13">Regulates the GDP/GTP exchange reaction of most RAB proteins by inhibiting the dissociation of GDP from them, and the subsequent binding of GTP.</text>
</comment>
<evidence type="ECO:0000256" key="3">
    <source>
        <dbReference type="ARBA" id="ARBA00004601"/>
    </source>
</evidence>
<dbReference type="Pfam" id="PF00996">
    <property type="entry name" value="GDI"/>
    <property type="match status" value="1"/>
</dbReference>
<accession>A0AAD9FLA0</accession>
<dbReference type="Proteomes" id="UP001228049">
    <property type="component" value="Unassembled WGS sequence"/>
</dbReference>
<comment type="subcellular location">
    <subcellularLocation>
        <location evidence="2 13">Cytoplasm</location>
    </subcellularLocation>
    <subcellularLocation>
        <location evidence="3">Golgi apparatus</location>
        <location evidence="3">trans-Golgi network</location>
    </subcellularLocation>
    <subcellularLocation>
        <location evidence="1">Membrane</location>
        <topology evidence="1">Peripheral membrane protein</topology>
    </subcellularLocation>
</comment>
<dbReference type="PANTHER" id="PTHR11787">
    <property type="entry name" value="RAB GDP-DISSOCIATION INHIBITOR"/>
    <property type="match status" value="1"/>
</dbReference>
<dbReference type="GO" id="GO:0016192">
    <property type="term" value="P:vesicle-mediated transport"/>
    <property type="evidence" value="ECO:0007669"/>
    <property type="project" value="TreeGrafter"/>
</dbReference>
<dbReference type="PRINTS" id="PR00892">
    <property type="entry name" value="RABGDI"/>
</dbReference>
<dbReference type="PANTHER" id="PTHR11787:SF1">
    <property type="entry name" value="RAB GDP DISSOCIATION INHIBITOR BETA"/>
    <property type="match status" value="1"/>
</dbReference>
<comment type="similarity">
    <text evidence="4 13">Belongs to the Rab GDI family.</text>
</comment>
<evidence type="ECO:0000256" key="2">
    <source>
        <dbReference type="ARBA" id="ARBA00004496"/>
    </source>
</evidence>
<keyword evidence="7" id="KW-0597">Phosphoprotein</keyword>
<dbReference type="InterPro" id="IPR000806">
    <property type="entry name" value="RabGDI"/>
</dbReference>
<dbReference type="GO" id="GO:0005093">
    <property type="term" value="F:Rab GDP-dissociation inhibitor activity"/>
    <property type="evidence" value="ECO:0007669"/>
    <property type="project" value="InterPro"/>
</dbReference>
<dbReference type="InterPro" id="IPR036188">
    <property type="entry name" value="FAD/NAD-bd_sf"/>
</dbReference>
<evidence type="ECO:0000256" key="7">
    <source>
        <dbReference type="ARBA" id="ARBA00022553"/>
    </source>
</evidence>
<dbReference type="GO" id="GO:0007264">
    <property type="term" value="P:small GTPase-mediated signal transduction"/>
    <property type="evidence" value="ECO:0007669"/>
    <property type="project" value="InterPro"/>
</dbReference>
<evidence type="ECO:0000256" key="5">
    <source>
        <dbReference type="ARBA" id="ARBA00022468"/>
    </source>
</evidence>
<name>A0AAD9FLA0_DISEL</name>
<evidence type="ECO:0000256" key="10">
    <source>
        <dbReference type="ARBA" id="ARBA00023136"/>
    </source>
</evidence>
<dbReference type="Gene3D" id="3.30.519.10">
    <property type="entry name" value="Guanine Nucleotide Dissociation Inhibitor, domain 2"/>
    <property type="match status" value="1"/>
</dbReference>
<comment type="caution">
    <text evidence="14">The sequence shown here is derived from an EMBL/GenBank/DDBJ whole genome shotgun (WGS) entry which is preliminary data.</text>
</comment>
<proteinExistence type="inferred from homology"/>
<keyword evidence="5 13" id="KW-0343">GTPase activation</keyword>
<keyword evidence="15" id="KW-1185">Reference proteome</keyword>